<proteinExistence type="predicted"/>
<protein>
    <submittedName>
        <fullName evidence="2">Uncharacterized protein</fullName>
    </submittedName>
</protein>
<dbReference type="AlphaFoldDB" id="A0A1L6MW33"/>
<keyword evidence="1" id="KW-0812">Transmembrane</keyword>
<dbReference type="STRING" id="1882918.BCY86_03015"/>
<gene>
    <name evidence="2" type="ORF">BCY86_03015</name>
</gene>
<keyword evidence="3" id="KW-1185">Reference proteome</keyword>
<dbReference type="KEGG" id="pabo:BCY86_03015"/>
<organism evidence="2 3">
    <name type="scientific">Pajaroellobacter abortibovis</name>
    <dbReference type="NCBI Taxonomy" id="1882918"/>
    <lineage>
        <taxon>Bacteria</taxon>
        <taxon>Pseudomonadati</taxon>
        <taxon>Myxococcota</taxon>
        <taxon>Polyangia</taxon>
        <taxon>Polyangiales</taxon>
        <taxon>Polyangiaceae</taxon>
    </lineage>
</organism>
<keyword evidence="1" id="KW-1133">Transmembrane helix</keyword>
<keyword evidence="1" id="KW-0472">Membrane</keyword>
<accession>A0A1L6MW33</accession>
<dbReference type="EMBL" id="CP016908">
    <property type="protein sequence ID" value="APR99759.1"/>
    <property type="molecule type" value="Genomic_DNA"/>
</dbReference>
<evidence type="ECO:0000313" key="2">
    <source>
        <dbReference type="EMBL" id="APR99759.1"/>
    </source>
</evidence>
<evidence type="ECO:0000313" key="3">
    <source>
        <dbReference type="Proteomes" id="UP000185544"/>
    </source>
</evidence>
<feature type="transmembrane region" description="Helical" evidence="1">
    <location>
        <begin position="37"/>
        <end position="56"/>
    </location>
</feature>
<dbReference type="Proteomes" id="UP000185544">
    <property type="component" value="Chromosome"/>
</dbReference>
<reference evidence="2 3" key="1">
    <citation type="submission" date="2016-08" db="EMBL/GenBank/DDBJ databases">
        <title>Identification and validation of antigenic proteins from Pajaroellobacter abortibovis using de-novo genome sequence assembly and reverse vaccinology.</title>
        <authorList>
            <person name="Welly B.T."/>
            <person name="Miller M.R."/>
            <person name="Stott J.L."/>
            <person name="Blanchard M.T."/>
            <person name="Islas-Trejo A.D."/>
            <person name="O'Rourke S.M."/>
            <person name="Young A.E."/>
            <person name="Medrano J.F."/>
            <person name="Van Eenennaam A.L."/>
        </authorList>
    </citation>
    <scope>NUCLEOTIDE SEQUENCE [LARGE SCALE GENOMIC DNA]</scope>
    <source>
        <strain evidence="2 3">BTF92-0548A/99-0131</strain>
    </source>
</reference>
<name>A0A1L6MW33_9BACT</name>
<evidence type="ECO:0000256" key="1">
    <source>
        <dbReference type="SAM" id="Phobius"/>
    </source>
</evidence>
<sequence>MFFSFLKKSLTISTYMEFNSFESTLSQQEKEWTGPKLVGLLLITLLIALSLIYVASSLNNR</sequence>